<evidence type="ECO:0000259" key="1">
    <source>
        <dbReference type="SMART" id="SM00849"/>
    </source>
</evidence>
<dbReference type="InterPro" id="IPR050855">
    <property type="entry name" value="NDM-1-like"/>
</dbReference>
<dbReference type="PANTHER" id="PTHR42951:SF22">
    <property type="entry name" value="METALLO BETA-LACTAMASE SUPERFAMILY LIPOPROTEIN"/>
    <property type="match status" value="1"/>
</dbReference>
<dbReference type="InterPro" id="IPR001279">
    <property type="entry name" value="Metallo-B-lactamas"/>
</dbReference>
<dbReference type="eggNOG" id="COG0491">
    <property type="taxonomic scope" value="Bacteria"/>
</dbReference>
<dbReference type="PATRIC" id="fig|1123501.6.peg.776"/>
<protein>
    <submittedName>
        <fullName evidence="2">Zn-dependent hydrolase</fullName>
    </submittedName>
</protein>
<dbReference type="Gene3D" id="1.10.10.10">
    <property type="entry name" value="Winged helix-like DNA-binding domain superfamily/Winged helix DNA-binding domain"/>
    <property type="match status" value="1"/>
</dbReference>
<keyword evidence="3" id="KW-1185">Reference proteome</keyword>
<gene>
    <name evidence="2" type="ORF">Wenmar_00709</name>
</gene>
<dbReference type="GO" id="GO:0016787">
    <property type="term" value="F:hydrolase activity"/>
    <property type="evidence" value="ECO:0007669"/>
    <property type="project" value="UniProtKB-KW"/>
</dbReference>
<name>A0A0D0Q7C2_9RHOB</name>
<dbReference type="SMART" id="SM00849">
    <property type="entry name" value="Lactamase_B"/>
    <property type="match status" value="1"/>
</dbReference>
<evidence type="ECO:0000313" key="3">
    <source>
        <dbReference type="Proteomes" id="UP000035100"/>
    </source>
</evidence>
<sequence>MPDDGASAIRTPWAEGPEEGRAIEVADGVLWLRLPVWAPLNHVNVYALEDGDGWALVDAGLATEAGRAAWAALLAGPLQGRPVTRMLVTHSHPDHVGMAGAFARDGAELLTSRTAFLMSRMLTLDVQERPSEAALGFYRRSGMDPELLARRMGERPMNFADMVELLPPTYTRLAEGDALSLGGRTWDVRMGDGHAPEHVTLWARDEALVIGGDQLLPTISPNLGVHPTEPEADPVADFLQANARLAVHATDEQLILPGHRLPYRGLPIRLEQLRLNHEGALRRLEAHLAEPRRGGECFPALFRREIGAGEYGLALAETIGHLNHLTQTGRARRWLGEDGAYRWRAAGRGGGAG</sequence>
<dbReference type="SUPFAM" id="SSF56281">
    <property type="entry name" value="Metallo-hydrolase/oxidoreductase"/>
    <property type="match status" value="1"/>
</dbReference>
<reference evidence="2 3" key="1">
    <citation type="submission" date="2013-01" db="EMBL/GenBank/DDBJ databases">
        <authorList>
            <person name="Fiebig A."/>
            <person name="Goeker M."/>
            <person name="Klenk H.-P.P."/>
        </authorList>
    </citation>
    <scope>NUCLEOTIDE SEQUENCE [LARGE SCALE GENOMIC DNA]</scope>
    <source>
        <strain evidence="2 3">DSM 24838</strain>
    </source>
</reference>
<dbReference type="Proteomes" id="UP000035100">
    <property type="component" value="Unassembled WGS sequence"/>
</dbReference>
<dbReference type="Pfam" id="PF00753">
    <property type="entry name" value="Lactamase_B"/>
    <property type="match status" value="1"/>
</dbReference>
<dbReference type="STRING" id="1123501.Wenmar_00709"/>
<dbReference type="PANTHER" id="PTHR42951">
    <property type="entry name" value="METALLO-BETA-LACTAMASE DOMAIN-CONTAINING"/>
    <property type="match status" value="1"/>
</dbReference>
<feature type="domain" description="Metallo-beta-lactamase" evidence="1">
    <location>
        <begin position="42"/>
        <end position="259"/>
    </location>
</feature>
<dbReference type="OrthoDB" id="2971563at2"/>
<comment type="caution">
    <text evidence="2">The sequence shown here is derived from an EMBL/GenBank/DDBJ whole genome shotgun (WGS) entry which is preliminary data.</text>
</comment>
<dbReference type="AlphaFoldDB" id="A0A0D0Q7C2"/>
<dbReference type="RefSeq" id="WP_018304079.1">
    <property type="nucleotide sequence ID" value="NZ_KB902312.1"/>
</dbReference>
<dbReference type="InterPro" id="IPR036388">
    <property type="entry name" value="WH-like_DNA-bd_sf"/>
</dbReference>
<evidence type="ECO:0000313" key="2">
    <source>
        <dbReference type="EMBL" id="KIQ70334.1"/>
    </source>
</evidence>
<proteinExistence type="predicted"/>
<dbReference type="Gene3D" id="3.60.15.10">
    <property type="entry name" value="Ribonuclease Z/Hydroxyacylglutathione hydrolase-like"/>
    <property type="match status" value="1"/>
</dbReference>
<organism evidence="2 3">
    <name type="scientific">Wenxinia marina DSM 24838</name>
    <dbReference type="NCBI Taxonomy" id="1123501"/>
    <lineage>
        <taxon>Bacteria</taxon>
        <taxon>Pseudomonadati</taxon>
        <taxon>Pseudomonadota</taxon>
        <taxon>Alphaproteobacteria</taxon>
        <taxon>Rhodobacterales</taxon>
        <taxon>Roseobacteraceae</taxon>
        <taxon>Wenxinia</taxon>
    </lineage>
</organism>
<dbReference type="EMBL" id="AONG01000005">
    <property type="protein sequence ID" value="KIQ70334.1"/>
    <property type="molecule type" value="Genomic_DNA"/>
</dbReference>
<keyword evidence="2" id="KW-0378">Hydrolase</keyword>
<accession>A0A0D0Q7C2</accession>
<dbReference type="InterPro" id="IPR036866">
    <property type="entry name" value="RibonucZ/Hydroxyglut_hydro"/>
</dbReference>